<dbReference type="Pfam" id="PF00443">
    <property type="entry name" value="UCH"/>
    <property type="match status" value="1"/>
</dbReference>
<evidence type="ECO:0000256" key="2">
    <source>
        <dbReference type="ARBA" id="ARBA00009085"/>
    </source>
</evidence>
<dbReference type="PANTHER" id="PTHR21646">
    <property type="entry name" value="UBIQUITIN CARBOXYL-TERMINAL HYDROLASE"/>
    <property type="match status" value="1"/>
</dbReference>
<dbReference type="Pfam" id="PF14533">
    <property type="entry name" value="USP7_C2"/>
    <property type="match status" value="1"/>
</dbReference>
<comment type="catalytic activity">
    <reaction evidence="1 7">
        <text>Thiol-dependent hydrolysis of ester, thioester, amide, peptide and isopeptide bonds formed by the C-terminal Gly of ubiquitin (a 76-residue protein attached to proteins as an intracellular targeting signal).</text>
        <dbReference type="EC" id="3.4.19.12"/>
    </reaction>
</comment>
<organism evidence="10">
    <name type="scientific">Rhizophora mucronata</name>
    <name type="common">Asiatic mangrove</name>
    <dbReference type="NCBI Taxonomy" id="61149"/>
    <lineage>
        <taxon>Eukaryota</taxon>
        <taxon>Viridiplantae</taxon>
        <taxon>Streptophyta</taxon>
        <taxon>Embryophyta</taxon>
        <taxon>Tracheophyta</taxon>
        <taxon>Spermatophyta</taxon>
        <taxon>Magnoliopsida</taxon>
        <taxon>eudicotyledons</taxon>
        <taxon>Gunneridae</taxon>
        <taxon>Pentapetalae</taxon>
        <taxon>rosids</taxon>
        <taxon>fabids</taxon>
        <taxon>Malpighiales</taxon>
        <taxon>Rhizophoraceae</taxon>
        <taxon>Rhizophora</taxon>
    </lineage>
</organism>
<comment type="similarity">
    <text evidence="2 7">Belongs to the peptidase C19 family.</text>
</comment>
<comment type="function">
    <text evidence="7">Recognizes and hydrolyzes the peptide bond at the C-terminal Gly of ubiquitin. Involved in the processing of poly-ubiquitin precursors as well as that of ubiquitinated proteins.</text>
</comment>
<keyword evidence="4 7" id="KW-0833">Ubl conjugation pathway</keyword>
<dbReference type="InterPro" id="IPR028889">
    <property type="entry name" value="USP"/>
</dbReference>
<reference evidence="10" key="1">
    <citation type="submission" date="2018-02" db="EMBL/GenBank/DDBJ databases">
        <title>Rhizophora mucronata_Transcriptome.</title>
        <authorList>
            <person name="Meera S.P."/>
            <person name="Sreeshan A."/>
            <person name="Augustine A."/>
        </authorList>
    </citation>
    <scope>NUCLEOTIDE SEQUENCE</scope>
    <source>
        <tissue evidence="10">Leaf</tissue>
    </source>
</reference>
<dbReference type="EMBL" id="GGEC01044533">
    <property type="protein sequence ID" value="MBX25017.1"/>
    <property type="molecule type" value="Transcribed_RNA"/>
</dbReference>
<evidence type="ECO:0000256" key="4">
    <source>
        <dbReference type="ARBA" id="ARBA00022786"/>
    </source>
</evidence>
<dbReference type="InterPro" id="IPR001394">
    <property type="entry name" value="Peptidase_C19_UCH"/>
</dbReference>
<evidence type="ECO:0000256" key="6">
    <source>
        <dbReference type="ARBA" id="ARBA00022807"/>
    </source>
</evidence>
<dbReference type="InterPro" id="IPR050185">
    <property type="entry name" value="Ub_carboxyl-term_hydrolase"/>
</dbReference>
<evidence type="ECO:0000256" key="5">
    <source>
        <dbReference type="ARBA" id="ARBA00022801"/>
    </source>
</evidence>
<dbReference type="GO" id="GO:0006508">
    <property type="term" value="P:proteolysis"/>
    <property type="evidence" value="ECO:0007669"/>
    <property type="project" value="UniProtKB-KW"/>
</dbReference>
<proteinExistence type="inferred from homology"/>
<dbReference type="AlphaFoldDB" id="A0A2P2M470"/>
<feature type="region of interest" description="Disordered" evidence="8">
    <location>
        <begin position="450"/>
        <end position="479"/>
    </location>
</feature>
<keyword evidence="6 7" id="KW-0788">Thiol protease</keyword>
<keyword evidence="5 7" id="KW-0378">Hydrolase</keyword>
<feature type="domain" description="USP" evidence="9">
    <location>
        <begin position="91"/>
        <end position="701"/>
    </location>
</feature>
<dbReference type="GO" id="GO:0004843">
    <property type="term" value="F:cysteine-type deubiquitinase activity"/>
    <property type="evidence" value="ECO:0007669"/>
    <property type="project" value="UniProtKB-UniRule"/>
</dbReference>
<name>A0A2P2M470_RHIMU</name>
<dbReference type="PANTHER" id="PTHR21646:SF75">
    <property type="entry name" value="UBIQUITIN CARBOXYL-TERMINAL HYDROLASE"/>
    <property type="match status" value="1"/>
</dbReference>
<dbReference type="InterPro" id="IPR029346">
    <property type="entry name" value="USP_C"/>
</dbReference>
<evidence type="ECO:0000259" key="9">
    <source>
        <dbReference type="PROSITE" id="PS50235"/>
    </source>
</evidence>
<accession>A0A2P2M470</accession>
<protein>
    <recommendedName>
        <fullName evidence="7">Ubiquitin carboxyl-terminal hydrolase</fullName>
        <ecNumber evidence="7">3.4.19.12</ecNumber>
    </recommendedName>
</protein>
<sequence length="702" mass="79766">MNNRINLPNGSLGLSGKEILLELQVYGFSDRVKHIDGKIDETVEYNKRGTDLSNISVKLNGSRDHSSFYSTLTNSSPSSCSYGGFWFLGLTGLQNLGNTCFMNSAIQCLTHTPKLVDYFLGDYRRDINRENLLGMKGELSMAFGNLLRKLWTPGARAVAPRMFKLKLANFAPQFSGYNQHDAQEFLAFLLDGLHEDLNRVKSKPYIEFKDAEDRPDKEVAEEYWRNHRACNDSVIVDLCQGQYRSTLVCPVCNKKSVTFDPFMYLSLPLPSTSMRTMTLTLLSADGSTLPSPITITVPKCGRLKDLLEALSTVCSLRSDERLLVAEVYKNKIFRFLEEPSDSLALIRDDDTLVAYRLPKSDEVSSLVVFMHQRLEKAYNFEKVPANWKLFGIPLVARISGLLTGFDLRRQFLGLLHPFLMPADDVLSNCEDARITANGDSAMEDVIRPIISDSNTGSDGKTEDVHLGSESNTGSDSKTEDLRLGADFQFYLEHIYGEREINMRGQLRVPISNNRLNVHVLWSEKMIERYDTCLLTSLPEVFKPQLCIRRPQECASLYKCLEAFLKEEPLGPEDMWYCPNCKKHRQASKKLDLWRLPEILVVHLKRFSYSRYIKNKLETYVDFPTDDLDLSTYISHTNAQSSNPYVLYAISNHYGGMGGGHYTAFVDHGHGKWYEFDDANVFPVSEDRIKSSAAYVLFYKRVA</sequence>
<dbReference type="SUPFAM" id="SSF54001">
    <property type="entry name" value="Cysteine proteinases"/>
    <property type="match status" value="1"/>
</dbReference>
<dbReference type="InterPro" id="IPR018200">
    <property type="entry name" value="USP_CS"/>
</dbReference>
<dbReference type="EC" id="3.4.19.12" evidence="7"/>
<evidence type="ECO:0000256" key="1">
    <source>
        <dbReference type="ARBA" id="ARBA00000707"/>
    </source>
</evidence>
<keyword evidence="3 7" id="KW-0645">Protease</keyword>
<dbReference type="Gene3D" id="3.90.70.10">
    <property type="entry name" value="Cysteine proteinases"/>
    <property type="match status" value="2"/>
</dbReference>
<dbReference type="InterPro" id="IPR038765">
    <property type="entry name" value="Papain-like_cys_pep_sf"/>
</dbReference>
<dbReference type="GO" id="GO:0016579">
    <property type="term" value="P:protein deubiquitination"/>
    <property type="evidence" value="ECO:0007669"/>
    <property type="project" value="InterPro"/>
</dbReference>
<dbReference type="EMBL" id="GGEC01044531">
    <property type="protein sequence ID" value="MBX25015.1"/>
    <property type="molecule type" value="Transcribed_RNA"/>
</dbReference>
<dbReference type="PROSITE" id="PS50235">
    <property type="entry name" value="USP_3"/>
    <property type="match status" value="1"/>
</dbReference>
<evidence type="ECO:0000256" key="3">
    <source>
        <dbReference type="ARBA" id="ARBA00022670"/>
    </source>
</evidence>
<dbReference type="PROSITE" id="PS00972">
    <property type="entry name" value="USP_1"/>
    <property type="match status" value="1"/>
</dbReference>
<dbReference type="PROSITE" id="PS00973">
    <property type="entry name" value="USP_2"/>
    <property type="match status" value="1"/>
</dbReference>
<evidence type="ECO:0000256" key="7">
    <source>
        <dbReference type="RuleBase" id="RU366025"/>
    </source>
</evidence>
<dbReference type="CDD" id="cd02674">
    <property type="entry name" value="Peptidase_C19R"/>
    <property type="match status" value="1"/>
</dbReference>
<evidence type="ECO:0000256" key="8">
    <source>
        <dbReference type="SAM" id="MobiDB-lite"/>
    </source>
</evidence>
<evidence type="ECO:0000313" key="10">
    <source>
        <dbReference type="EMBL" id="MBX25015.1"/>
    </source>
</evidence>